<evidence type="ECO:0000313" key="2">
    <source>
        <dbReference type="EMBL" id="EET25494.1"/>
    </source>
</evidence>
<proteinExistence type="predicted"/>
<sequence length="82" mass="8456">MATTATAAAVTATAVVVAVPTAAVLAVEPPALAAVSSVAVAKPLTSSALSNTSAEFFIVISMKDIYYTDVHSPRFTRRTCKR</sequence>
<dbReference type="EMBL" id="DS990140">
    <property type="protein sequence ID" value="EET25494.1"/>
    <property type="molecule type" value="Genomic_DNA"/>
</dbReference>
<evidence type="ECO:0008006" key="3">
    <source>
        <dbReference type="Google" id="ProtNLM"/>
    </source>
</evidence>
<dbReference type="HOGENOM" id="CLU_2557361_0_0_6"/>
<protein>
    <recommendedName>
        <fullName evidence="3">Secreted protein</fullName>
    </recommendedName>
</protein>
<dbReference type="AlphaFoldDB" id="A0A0X1L4S6"/>
<reference evidence="2" key="1">
    <citation type="submission" date="2005-09" db="EMBL/GenBank/DDBJ databases">
        <title>Annotation of Vibrio cholerae MO10.</title>
        <authorList>
            <person name="Colwell R."/>
            <person name="Grim C.J."/>
            <person name="Young S."/>
            <person name="Jaffe D."/>
            <person name="Gnerre S."/>
            <person name="Berlin A."/>
            <person name="Heiman D."/>
            <person name="Hepburn T."/>
            <person name="Shea T."/>
            <person name="Sykes S."/>
            <person name="Yandava C."/>
            <person name="Alvarado L."/>
            <person name="Kodira C."/>
            <person name="Borodovsky M."/>
            <person name="Heidelberg J."/>
            <person name="Lander E."/>
            <person name="Galagan J."/>
            <person name="Nusbaum C."/>
            <person name="Birren B."/>
        </authorList>
    </citation>
    <scope>NUCLEOTIDE SEQUENCE [LARGE SCALE GENOMIC DNA]</scope>
    <source>
        <strain evidence="2">MO10</strain>
    </source>
</reference>
<name>A0A0X1L4S6_VIBCO</name>
<accession>A0A0X1L4S6</accession>
<keyword evidence="1" id="KW-0732">Signal</keyword>
<organism evidence="2">
    <name type="scientific">Vibrio cholerae (strain MO10)</name>
    <dbReference type="NCBI Taxonomy" id="345072"/>
    <lineage>
        <taxon>Bacteria</taxon>
        <taxon>Pseudomonadati</taxon>
        <taxon>Pseudomonadota</taxon>
        <taxon>Gammaproteobacteria</taxon>
        <taxon>Vibrionales</taxon>
        <taxon>Vibrionaceae</taxon>
        <taxon>Vibrio</taxon>
    </lineage>
</organism>
<feature type="signal peptide" evidence="1">
    <location>
        <begin position="1"/>
        <end position="33"/>
    </location>
</feature>
<gene>
    <name evidence="2" type="ORF">VchoM_03521</name>
</gene>
<reference evidence="2" key="2">
    <citation type="submission" date="2008-07" db="EMBL/GenBank/DDBJ databases">
        <authorList>
            <consortium name="Broad Institute Genome Sequencing Platform"/>
            <person name="Colwell R."/>
            <person name="Grim C.J."/>
            <person name="Young S."/>
            <person name="Jaffe D."/>
            <person name="Gnerre S."/>
            <person name="Berlin A."/>
            <person name="Heiman D."/>
            <person name="Hepburn T."/>
            <person name="Shea T."/>
            <person name="Sykes S."/>
            <person name="Alvarado L."/>
            <person name="Kodira C."/>
            <person name="Heidelberg J."/>
            <person name="Lander E."/>
            <person name="Galagan J."/>
            <person name="Nusbaum C."/>
            <person name="Birren B."/>
        </authorList>
    </citation>
    <scope>NUCLEOTIDE SEQUENCE [LARGE SCALE GENOMIC DNA]</scope>
    <source>
        <strain evidence="2">MO10</strain>
    </source>
</reference>
<feature type="chain" id="PRO_5006946073" description="Secreted protein" evidence="1">
    <location>
        <begin position="34"/>
        <end position="82"/>
    </location>
</feature>
<dbReference type="Proteomes" id="UP000004687">
    <property type="component" value="Unassembled WGS sequence"/>
</dbReference>
<evidence type="ECO:0000256" key="1">
    <source>
        <dbReference type="SAM" id="SignalP"/>
    </source>
</evidence>